<sequence length="246" mass="25205">MAILFARHGAKIVVADVQEELGRSVCNDLTAAGGSAIFVSCDVAVEDDVRAAVDAAVAEHGKLDVMCNNAAVLDSVMTSIVDRQVLEFDRTIAVNLRGAFLGTKHAARVMIPARRGSILTTASVASVLGGLGTPAYTSSKHGVVGLAKAAAASLGGHGIRVNCVSPASMLTPMSTSHSSVPVETLEKINSSMMPLKGSTLTPEDVAEAALFLASDESRFVSGQNLVVDGALTTTGPTLGNSKLFPS</sequence>
<evidence type="ECO:0000313" key="3">
    <source>
        <dbReference type="EMBL" id="CAA7396991.1"/>
    </source>
</evidence>
<dbReference type="Pfam" id="PF13561">
    <property type="entry name" value="adh_short_C2"/>
    <property type="match status" value="1"/>
</dbReference>
<dbReference type="EMBL" id="LR746268">
    <property type="protein sequence ID" value="CAA7396991.1"/>
    <property type="molecule type" value="Genomic_DNA"/>
</dbReference>
<accession>A0A7I8KH39</accession>
<dbReference type="OrthoDB" id="1669814at2759"/>
<dbReference type="AlphaFoldDB" id="A0A7I8KH39"/>
<organism evidence="3 4">
    <name type="scientific">Spirodela intermedia</name>
    <name type="common">Intermediate duckweed</name>
    <dbReference type="NCBI Taxonomy" id="51605"/>
    <lineage>
        <taxon>Eukaryota</taxon>
        <taxon>Viridiplantae</taxon>
        <taxon>Streptophyta</taxon>
        <taxon>Embryophyta</taxon>
        <taxon>Tracheophyta</taxon>
        <taxon>Spermatophyta</taxon>
        <taxon>Magnoliopsida</taxon>
        <taxon>Liliopsida</taxon>
        <taxon>Araceae</taxon>
        <taxon>Lemnoideae</taxon>
        <taxon>Spirodela</taxon>
    </lineage>
</organism>
<proteinExistence type="inferred from homology"/>
<dbReference type="PROSITE" id="PS00061">
    <property type="entry name" value="ADH_SHORT"/>
    <property type="match status" value="1"/>
</dbReference>
<dbReference type="InterPro" id="IPR002347">
    <property type="entry name" value="SDR_fam"/>
</dbReference>
<dbReference type="PANTHER" id="PTHR43180">
    <property type="entry name" value="3-OXOACYL-(ACYL-CARRIER-PROTEIN) REDUCTASE (AFU_ORTHOLOGUE AFUA_6G11210)"/>
    <property type="match status" value="1"/>
</dbReference>
<gene>
    <name evidence="3" type="ORF">SI8410_05007654</name>
</gene>
<evidence type="ECO:0000313" key="4">
    <source>
        <dbReference type="Proteomes" id="UP000663760"/>
    </source>
</evidence>
<evidence type="ECO:0000256" key="1">
    <source>
        <dbReference type="ARBA" id="ARBA00006484"/>
    </source>
</evidence>
<dbReference type="Gene3D" id="3.40.50.720">
    <property type="entry name" value="NAD(P)-binding Rossmann-like Domain"/>
    <property type="match status" value="1"/>
</dbReference>
<dbReference type="FunFam" id="3.40.50.720:FF:000084">
    <property type="entry name" value="Short-chain dehydrogenase reductase"/>
    <property type="match status" value="1"/>
</dbReference>
<dbReference type="PANTHER" id="PTHR43180:SF30">
    <property type="entry name" value="MOMILACTONE A SYNTHASE"/>
    <property type="match status" value="1"/>
</dbReference>
<dbReference type="InterPro" id="IPR036291">
    <property type="entry name" value="NAD(P)-bd_dom_sf"/>
</dbReference>
<dbReference type="InterPro" id="IPR020904">
    <property type="entry name" value="Sc_DH/Rdtase_CS"/>
</dbReference>
<dbReference type="SUPFAM" id="SSF51735">
    <property type="entry name" value="NAD(P)-binding Rossmann-fold domains"/>
    <property type="match status" value="1"/>
</dbReference>
<comment type="similarity">
    <text evidence="1">Belongs to the short-chain dehydrogenases/reductases (SDR) family.</text>
</comment>
<dbReference type="PRINTS" id="PR00080">
    <property type="entry name" value="SDRFAMILY"/>
</dbReference>
<protein>
    <submittedName>
        <fullName evidence="3">Uncharacterized protein</fullName>
    </submittedName>
</protein>
<dbReference type="PRINTS" id="PR00081">
    <property type="entry name" value="GDHRDH"/>
</dbReference>
<dbReference type="GO" id="GO:0016491">
    <property type="term" value="F:oxidoreductase activity"/>
    <property type="evidence" value="ECO:0007669"/>
    <property type="project" value="UniProtKB-KW"/>
</dbReference>
<dbReference type="Proteomes" id="UP000663760">
    <property type="component" value="Chromosome 5"/>
</dbReference>
<reference evidence="3" key="1">
    <citation type="submission" date="2020-02" db="EMBL/GenBank/DDBJ databases">
        <authorList>
            <person name="Scholz U."/>
            <person name="Mascher M."/>
            <person name="Fiebig A."/>
        </authorList>
    </citation>
    <scope>NUCLEOTIDE SEQUENCE</scope>
</reference>
<keyword evidence="2" id="KW-0560">Oxidoreductase</keyword>
<keyword evidence="4" id="KW-1185">Reference proteome</keyword>
<name>A0A7I8KH39_SPIIN</name>
<evidence type="ECO:0000256" key="2">
    <source>
        <dbReference type="ARBA" id="ARBA00023002"/>
    </source>
</evidence>